<dbReference type="EMBL" id="JBGNUJ010000006">
    <property type="protein sequence ID" value="KAL3959114.1"/>
    <property type="molecule type" value="Genomic_DNA"/>
</dbReference>
<dbReference type="Proteomes" id="UP001638806">
    <property type="component" value="Unassembled WGS sequence"/>
</dbReference>
<organism evidence="1 2">
    <name type="scientific">Purpureocillium lilacinum</name>
    <name type="common">Paecilomyces lilacinus</name>
    <dbReference type="NCBI Taxonomy" id="33203"/>
    <lineage>
        <taxon>Eukaryota</taxon>
        <taxon>Fungi</taxon>
        <taxon>Dikarya</taxon>
        <taxon>Ascomycota</taxon>
        <taxon>Pezizomycotina</taxon>
        <taxon>Sordariomycetes</taxon>
        <taxon>Hypocreomycetidae</taxon>
        <taxon>Hypocreales</taxon>
        <taxon>Ophiocordycipitaceae</taxon>
        <taxon>Purpureocillium</taxon>
    </lineage>
</organism>
<keyword evidence="2" id="KW-1185">Reference proteome</keyword>
<evidence type="ECO:0000313" key="2">
    <source>
        <dbReference type="Proteomes" id="UP001638806"/>
    </source>
</evidence>
<proteinExistence type="predicted"/>
<reference evidence="1" key="1">
    <citation type="submission" date="2024-12" db="EMBL/GenBank/DDBJ databases">
        <title>Comparative genomics and development of molecular markers within Purpureocillium lilacinum and among Purpureocillium species.</title>
        <authorList>
            <person name="Yeh Z.-Y."/>
            <person name="Ni N.-T."/>
            <person name="Lo P.-H."/>
            <person name="Mushyakhwo K."/>
            <person name="Lin C.-F."/>
            <person name="Nai Y.-S."/>
        </authorList>
    </citation>
    <scope>NUCLEOTIDE SEQUENCE</scope>
    <source>
        <strain evidence="1">NCHU-NPUST-175</strain>
    </source>
</reference>
<name>A0ACC4DU84_PURLI</name>
<evidence type="ECO:0000313" key="1">
    <source>
        <dbReference type="EMBL" id="KAL3959114.1"/>
    </source>
</evidence>
<comment type="caution">
    <text evidence="1">The sequence shown here is derived from an EMBL/GenBank/DDBJ whole genome shotgun (WGS) entry which is preliminary data.</text>
</comment>
<protein>
    <submittedName>
        <fullName evidence="1">Uncharacterized protein</fullName>
    </submittedName>
</protein>
<gene>
    <name evidence="1" type="ORF">ACCO45_007276</name>
</gene>
<accession>A0ACC4DU84</accession>
<sequence>MPSGLQPDGQHYCKPCKRGFAEWDSYFEHLKAMRAKKDPKHICCIHCGQRFKTEKAQSQHVFQSHPQPQRLWCPGCNAGPFAQPSAVIRHIENGKCPRIDSDMLNKKTEDMTKFSRDLEAMTHRPVRGNFANHINPGKPGYFKGDVWATDDEGSIPAALDARGVWEVEQITQLDKIARESAKRVQSSAGSDVKDATSSGLWEDTTNSLIGGNSKDNARSALLDTTSSLADFLHRRDVASEGSNSGSAPRTKDTVMPWTLGDAASSHAGTEAPTLLGGSGIREWLLESKKATPAATQPSTRINTWIDSIAIEGGGPAATPSAASIDEVNRPVDQDAPSKLLSDWAKTTSGSDNPSELVSLADTSTPKLPGSVGVADWSVKSVTPSGQTAGTLGTLSESADHEVSATDDTTGVWSADPNVASTRWPTAQEMASIPERDLNPTYDAKHPLHPDHPSFNVEKFRNLYDGYSCPMPFCIKVFKGASGGKALIRHLRGPSHGNEKITCPRCHKLFKTRASALAHAEAINSRCSTRKYSDYDAYMDQLTSGLVNVNLDRHVDGTKIFITPESAWDEYGGSKGAVKASKPLRPRKWDSGDDGTVRAEMDGGHGNGFGLAAHLAWLVGVDWLLLALAAYGV</sequence>